<dbReference type="Proteomes" id="UP000677305">
    <property type="component" value="Chromosome"/>
</dbReference>
<evidence type="ECO:0000313" key="3">
    <source>
        <dbReference type="Proteomes" id="UP000677305"/>
    </source>
</evidence>
<evidence type="ECO:0000313" key="2">
    <source>
        <dbReference type="EMBL" id="QUH28289.1"/>
    </source>
</evidence>
<dbReference type="AlphaFoldDB" id="A0A8J8M8L6"/>
<evidence type="ECO:0008006" key="4">
    <source>
        <dbReference type="Google" id="ProtNLM"/>
    </source>
</evidence>
<accession>A0A8J8M8L6</accession>
<dbReference type="RefSeq" id="WP_212692539.1">
    <property type="nucleotide sequence ID" value="NZ_CP058561.1"/>
</dbReference>
<gene>
    <name evidence="2" type="ORF">HYG85_04900</name>
</gene>
<feature type="signal peptide" evidence="1">
    <location>
        <begin position="1"/>
        <end position="24"/>
    </location>
</feature>
<dbReference type="KEGG" id="vgu:HYG85_04900"/>
<dbReference type="EMBL" id="CP058561">
    <property type="protein sequence ID" value="QUH28289.1"/>
    <property type="molecule type" value="Genomic_DNA"/>
</dbReference>
<proteinExistence type="predicted"/>
<keyword evidence="3" id="KW-1185">Reference proteome</keyword>
<dbReference type="Gene3D" id="2.60.120.380">
    <property type="match status" value="2"/>
</dbReference>
<reference evidence="2 3" key="1">
    <citation type="submission" date="2020-07" db="EMBL/GenBank/DDBJ databases">
        <title>Vallitalea guaymasensis genome.</title>
        <authorList>
            <person name="Postec A."/>
        </authorList>
    </citation>
    <scope>NUCLEOTIDE SEQUENCE [LARGE SCALE GENOMIC DNA]</scope>
    <source>
        <strain evidence="2 3">Ra1766G1</strain>
    </source>
</reference>
<name>A0A8J8M8L6_9FIRM</name>
<feature type="chain" id="PRO_5035320048" description="Peptidase C-terminal archaeal/bacterial domain-containing protein" evidence="1">
    <location>
        <begin position="25"/>
        <end position="266"/>
    </location>
</feature>
<keyword evidence="1" id="KW-0732">Signal</keyword>
<sequence length="266" mass="30189">MKKKLIMSILCLSMVLTNSFFVMAASDSYEPNNTYGTAVEVPLLKHGVPVKATINGSGDQDWYKTEYYSEGYETLTLTPPAGKNYGIIVHYKNPQGDIVRIAKSTSAGPGQAETVRFPVTKDHEYLIFVYSPTYDYSTEEYELRQDNFETTGDAAYEPSDSFSEAFEVDFLKGNVNATISSSSDVDYYKYISDYTGDVRARLFFNPRNYKIIIYDNDRNETVGQGNCYEDIDFKLVEGTEYMVIVHGVTSNDYYSGIPYTIQMYKK</sequence>
<dbReference type="SUPFAM" id="SSF89260">
    <property type="entry name" value="Collagen-binding domain"/>
    <property type="match status" value="1"/>
</dbReference>
<evidence type="ECO:0000256" key="1">
    <source>
        <dbReference type="SAM" id="SignalP"/>
    </source>
</evidence>
<protein>
    <recommendedName>
        <fullName evidence="4">Peptidase C-terminal archaeal/bacterial domain-containing protein</fullName>
    </recommendedName>
</protein>
<organism evidence="2 3">
    <name type="scientific">Vallitalea guaymasensis</name>
    <dbReference type="NCBI Taxonomy" id="1185412"/>
    <lineage>
        <taxon>Bacteria</taxon>
        <taxon>Bacillati</taxon>
        <taxon>Bacillota</taxon>
        <taxon>Clostridia</taxon>
        <taxon>Lachnospirales</taxon>
        <taxon>Vallitaleaceae</taxon>
        <taxon>Vallitalea</taxon>
    </lineage>
</organism>